<dbReference type="AlphaFoldDB" id="A0A5P3VQF0"/>
<sequence>MICTLAGVACIRLVLGIREHKVGDRAEPEPKALQAVPQVLHQAEILNSLLGAAFRAMLRRYRCYTFFLNLFPARGLAPSRHPPIVLSILLRKEV</sequence>
<evidence type="ECO:0000313" key="1">
    <source>
        <dbReference type="EMBL" id="QEZ47471.1"/>
    </source>
</evidence>
<accession>A0A5P3VQF0</accession>
<proteinExistence type="predicted"/>
<reference evidence="1 2" key="1">
    <citation type="submission" date="2018-09" db="EMBL/GenBank/DDBJ databases">
        <title>Complete genome sequence of Cupriavidus oxalaticus T2, a bacterium capable of phenol tolerance and degradation.</title>
        <authorList>
            <person name="Yan J."/>
        </authorList>
    </citation>
    <scope>NUCLEOTIDE SEQUENCE [LARGE SCALE GENOMIC DNA]</scope>
    <source>
        <strain evidence="1 2">T2</strain>
    </source>
</reference>
<gene>
    <name evidence="1" type="ORF">D2917_25420</name>
</gene>
<evidence type="ECO:0000313" key="2">
    <source>
        <dbReference type="Proteomes" id="UP000325743"/>
    </source>
</evidence>
<dbReference type="Proteomes" id="UP000325743">
    <property type="component" value="Chromosome 2"/>
</dbReference>
<organism evidence="1 2">
    <name type="scientific">Cupriavidus oxalaticus</name>
    <dbReference type="NCBI Taxonomy" id="96344"/>
    <lineage>
        <taxon>Bacteria</taxon>
        <taxon>Pseudomonadati</taxon>
        <taxon>Pseudomonadota</taxon>
        <taxon>Betaproteobacteria</taxon>
        <taxon>Burkholderiales</taxon>
        <taxon>Burkholderiaceae</taxon>
        <taxon>Cupriavidus</taxon>
    </lineage>
</organism>
<dbReference type="EMBL" id="CP032519">
    <property type="protein sequence ID" value="QEZ47471.1"/>
    <property type="molecule type" value="Genomic_DNA"/>
</dbReference>
<protein>
    <submittedName>
        <fullName evidence="1">Uncharacterized protein</fullName>
    </submittedName>
</protein>
<name>A0A5P3VQF0_9BURK</name>